<evidence type="ECO:0000256" key="6">
    <source>
        <dbReference type="PROSITE-ProRule" id="PRU00169"/>
    </source>
</evidence>
<feature type="domain" description="Response regulatory" evidence="8">
    <location>
        <begin position="7"/>
        <end position="120"/>
    </location>
</feature>
<sequence>MAKKTVRIAIIEDNEDLREELLFFFHAQGHAAWAAGSAEDFWKQLHITPVDIVLVDIGLPGEDGFSVVHFLHKIGHYGTIIVSARDGRQDHMRGLNLGADLYFIKPVNFADLHEAILMLWNRLNAKDISKPLNEQKKQPWDLSDRVLKSPQGESLNLSPQEQLLVSFLLRHRNSVCSKERLHDELFGYQSEPDTHRIDVIASRLRNKARQHRFHLPVRALFGKGLTFVDKNHDDPV</sequence>
<dbReference type="RefSeq" id="WP_106591572.1">
    <property type="nucleotide sequence ID" value="NZ_PYGI01000009.1"/>
</dbReference>
<dbReference type="GO" id="GO:0000976">
    <property type="term" value="F:transcription cis-regulatory region binding"/>
    <property type="evidence" value="ECO:0007669"/>
    <property type="project" value="TreeGrafter"/>
</dbReference>
<evidence type="ECO:0000256" key="5">
    <source>
        <dbReference type="ARBA" id="ARBA00023163"/>
    </source>
</evidence>
<evidence type="ECO:0000259" key="9">
    <source>
        <dbReference type="PROSITE" id="PS51755"/>
    </source>
</evidence>
<dbReference type="Pfam" id="PF00486">
    <property type="entry name" value="Trans_reg_C"/>
    <property type="match status" value="1"/>
</dbReference>
<evidence type="ECO:0000256" key="4">
    <source>
        <dbReference type="ARBA" id="ARBA00023125"/>
    </source>
</evidence>
<feature type="DNA-binding region" description="OmpR/PhoB-type" evidence="7">
    <location>
        <begin position="130"/>
        <end position="229"/>
    </location>
</feature>
<dbReference type="EMBL" id="PYGI01000009">
    <property type="protein sequence ID" value="PSL14136.1"/>
    <property type="molecule type" value="Genomic_DNA"/>
</dbReference>
<dbReference type="PANTHER" id="PTHR48111">
    <property type="entry name" value="REGULATOR OF RPOS"/>
    <property type="match status" value="1"/>
</dbReference>
<name>A0A2P8EXD8_9GAMM</name>
<dbReference type="InterPro" id="IPR001867">
    <property type="entry name" value="OmpR/PhoB-type_DNA-bd"/>
</dbReference>
<reference evidence="10 11" key="1">
    <citation type="submission" date="2018-03" db="EMBL/GenBank/DDBJ databases">
        <title>Genomic Encyclopedia of Archaeal and Bacterial Type Strains, Phase II (KMG-II): from individual species to whole genera.</title>
        <authorList>
            <person name="Goeker M."/>
        </authorList>
    </citation>
    <scope>NUCLEOTIDE SEQUENCE [LARGE SCALE GENOMIC DNA]</scope>
    <source>
        <strain evidence="10 11">DSM 17586</strain>
    </source>
</reference>
<dbReference type="InterPro" id="IPR039420">
    <property type="entry name" value="WalR-like"/>
</dbReference>
<dbReference type="InterPro" id="IPR001789">
    <property type="entry name" value="Sig_transdc_resp-reg_receiver"/>
</dbReference>
<feature type="domain" description="OmpR/PhoB-type" evidence="9">
    <location>
        <begin position="130"/>
        <end position="229"/>
    </location>
</feature>
<evidence type="ECO:0000313" key="10">
    <source>
        <dbReference type="EMBL" id="PSL14136.1"/>
    </source>
</evidence>
<dbReference type="SMART" id="SM00862">
    <property type="entry name" value="Trans_reg_C"/>
    <property type="match status" value="1"/>
</dbReference>
<gene>
    <name evidence="10" type="ORF">CLV44_10972</name>
</gene>
<dbReference type="GO" id="GO:0032993">
    <property type="term" value="C:protein-DNA complex"/>
    <property type="evidence" value="ECO:0007669"/>
    <property type="project" value="TreeGrafter"/>
</dbReference>
<organism evidence="10 11">
    <name type="scientific">Marinobacterium halophilum</name>
    <dbReference type="NCBI Taxonomy" id="267374"/>
    <lineage>
        <taxon>Bacteria</taxon>
        <taxon>Pseudomonadati</taxon>
        <taxon>Pseudomonadota</taxon>
        <taxon>Gammaproteobacteria</taxon>
        <taxon>Oceanospirillales</taxon>
        <taxon>Oceanospirillaceae</taxon>
        <taxon>Marinobacterium</taxon>
    </lineage>
</organism>
<dbReference type="CDD" id="cd00383">
    <property type="entry name" value="trans_reg_C"/>
    <property type="match status" value="1"/>
</dbReference>
<dbReference type="PROSITE" id="PS51755">
    <property type="entry name" value="OMPR_PHOB"/>
    <property type="match status" value="1"/>
</dbReference>
<dbReference type="Gene3D" id="3.40.50.2300">
    <property type="match status" value="1"/>
</dbReference>
<dbReference type="SMART" id="SM00448">
    <property type="entry name" value="REC"/>
    <property type="match status" value="1"/>
</dbReference>
<evidence type="ECO:0000256" key="1">
    <source>
        <dbReference type="ARBA" id="ARBA00022553"/>
    </source>
</evidence>
<dbReference type="Proteomes" id="UP000242133">
    <property type="component" value="Unassembled WGS sequence"/>
</dbReference>
<dbReference type="PROSITE" id="PS50110">
    <property type="entry name" value="RESPONSE_REGULATORY"/>
    <property type="match status" value="1"/>
</dbReference>
<dbReference type="SUPFAM" id="SSF52172">
    <property type="entry name" value="CheY-like"/>
    <property type="match status" value="1"/>
</dbReference>
<keyword evidence="3" id="KW-0805">Transcription regulation</keyword>
<keyword evidence="2" id="KW-0902">Two-component regulatory system</keyword>
<dbReference type="InterPro" id="IPR036388">
    <property type="entry name" value="WH-like_DNA-bd_sf"/>
</dbReference>
<dbReference type="GO" id="GO:0000156">
    <property type="term" value="F:phosphorelay response regulator activity"/>
    <property type="evidence" value="ECO:0007669"/>
    <property type="project" value="TreeGrafter"/>
</dbReference>
<evidence type="ECO:0000256" key="2">
    <source>
        <dbReference type="ARBA" id="ARBA00023012"/>
    </source>
</evidence>
<dbReference type="PANTHER" id="PTHR48111:SF1">
    <property type="entry name" value="TWO-COMPONENT RESPONSE REGULATOR ORR33"/>
    <property type="match status" value="1"/>
</dbReference>
<accession>A0A2P8EXD8</accession>
<keyword evidence="5" id="KW-0804">Transcription</keyword>
<keyword evidence="1 6" id="KW-0597">Phosphoprotein</keyword>
<evidence type="ECO:0000313" key="11">
    <source>
        <dbReference type="Proteomes" id="UP000242133"/>
    </source>
</evidence>
<evidence type="ECO:0000259" key="8">
    <source>
        <dbReference type="PROSITE" id="PS50110"/>
    </source>
</evidence>
<evidence type="ECO:0000256" key="3">
    <source>
        <dbReference type="ARBA" id="ARBA00023015"/>
    </source>
</evidence>
<dbReference type="OrthoDB" id="9796655at2"/>
<protein>
    <submittedName>
        <fullName evidence="10">DNA-binding response OmpR family regulator</fullName>
    </submittedName>
</protein>
<dbReference type="InterPro" id="IPR016032">
    <property type="entry name" value="Sig_transdc_resp-reg_C-effctor"/>
</dbReference>
<keyword evidence="4 7" id="KW-0238">DNA-binding</keyword>
<comment type="caution">
    <text evidence="10">The sequence shown here is derived from an EMBL/GenBank/DDBJ whole genome shotgun (WGS) entry which is preliminary data.</text>
</comment>
<dbReference type="GO" id="GO:0006355">
    <property type="term" value="P:regulation of DNA-templated transcription"/>
    <property type="evidence" value="ECO:0007669"/>
    <property type="project" value="InterPro"/>
</dbReference>
<keyword evidence="11" id="KW-1185">Reference proteome</keyword>
<evidence type="ECO:0000256" key="7">
    <source>
        <dbReference type="PROSITE-ProRule" id="PRU01091"/>
    </source>
</evidence>
<proteinExistence type="predicted"/>
<dbReference type="InterPro" id="IPR011006">
    <property type="entry name" value="CheY-like_superfamily"/>
</dbReference>
<dbReference type="AlphaFoldDB" id="A0A2P8EXD8"/>
<dbReference type="SUPFAM" id="SSF46894">
    <property type="entry name" value="C-terminal effector domain of the bipartite response regulators"/>
    <property type="match status" value="1"/>
</dbReference>
<dbReference type="GO" id="GO:0005829">
    <property type="term" value="C:cytosol"/>
    <property type="evidence" value="ECO:0007669"/>
    <property type="project" value="TreeGrafter"/>
</dbReference>
<dbReference type="Pfam" id="PF00072">
    <property type="entry name" value="Response_reg"/>
    <property type="match status" value="1"/>
</dbReference>
<dbReference type="Gene3D" id="1.10.10.10">
    <property type="entry name" value="Winged helix-like DNA-binding domain superfamily/Winged helix DNA-binding domain"/>
    <property type="match status" value="1"/>
</dbReference>
<feature type="modified residue" description="4-aspartylphosphate" evidence="6">
    <location>
        <position position="56"/>
    </location>
</feature>